<dbReference type="EMBL" id="JACAPU010000021">
    <property type="protein sequence ID" value="NWB48600.1"/>
    <property type="molecule type" value="Genomic_DNA"/>
</dbReference>
<name>A0A7Y8BM01_9PSED</name>
<evidence type="ECO:0000313" key="1">
    <source>
        <dbReference type="EMBL" id="NWB48600.1"/>
    </source>
</evidence>
<gene>
    <name evidence="1" type="ORF">HX829_19100</name>
</gene>
<dbReference type="RefSeq" id="WP_100943022.1">
    <property type="nucleotide sequence ID" value="NZ_JACAPU010000021.1"/>
</dbReference>
<accession>A0A7Y8BM01</accession>
<proteinExistence type="predicted"/>
<dbReference type="AlphaFoldDB" id="A0A7Y8BM01"/>
<reference evidence="1 2" key="1">
    <citation type="submission" date="2020-04" db="EMBL/GenBank/DDBJ databases">
        <title>Molecular characterization of pseudomonads from Agaricus bisporus reveal novel blotch 2 pathogens in Western Europe.</title>
        <authorList>
            <person name="Taparia T."/>
            <person name="Krijger M."/>
            <person name="Haynes E."/>
            <person name="Elpinstone J.G."/>
            <person name="Noble R."/>
            <person name="Van Der Wolf J."/>
        </authorList>
    </citation>
    <scope>NUCLEOTIDE SEQUENCE [LARGE SCALE GENOMIC DNA]</scope>
    <source>
        <strain evidence="1 2">F1001</strain>
    </source>
</reference>
<evidence type="ECO:0000313" key="2">
    <source>
        <dbReference type="Proteomes" id="UP000582981"/>
    </source>
</evidence>
<organism evidence="1 2">
    <name type="scientific">Pseudomonas gingeri</name>
    <dbReference type="NCBI Taxonomy" id="117681"/>
    <lineage>
        <taxon>Bacteria</taxon>
        <taxon>Pseudomonadati</taxon>
        <taxon>Pseudomonadota</taxon>
        <taxon>Gammaproteobacteria</taxon>
        <taxon>Pseudomonadales</taxon>
        <taxon>Pseudomonadaceae</taxon>
        <taxon>Pseudomonas</taxon>
    </lineage>
</organism>
<sequence>MTEEMVQQDDLFQTDKRLSLKPVTDFNAFLLQAFADGPCKCMRCVEAAGVETGYAFQHTFELGKVVNRQFARTTPSEVLLVLKKAWLSFFKSELEVPGVLDLSRVHEFVKPELHVRLRPLLLACGLIVEQDGGWVLQAVSE</sequence>
<comment type="caution">
    <text evidence="1">The sequence shown here is derived from an EMBL/GenBank/DDBJ whole genome shotgun (WGS) entry which is preliminary data.</text>
</comment>
<protein>
    <submittedName>
        <fullName evidence="1">Uncharacterized protein</fullName>
    </submittedName>
</protein>
<dbReference type="Proteomes" id="UP000582981">
    <property type="component" value="Unassembled WGS sequence"/>
</dbReference>